<evidence type="ECO:0008006" key="5">
    <source>
        <dbReference type="Google" id="ProtNLM"/>
    </source>
</evidence>
<dbReference type="HOGENOM" id="CLU_994481_0_0_1"/>
<evidence type="ECO:0000256" key="2">
    <source>
        <dbReference type="ARBA" id="ARBA00022737"/>
    </source>
</evidence>
<dbReference type="EMBL" id="KI281285">
    <property type="protein sequence ID" value="ESA16148.1"/>
    <property type="molecule type" value="Genomic_DNA"/>
</dbReference>
<feature type="region of interest" description="Disordered" evidence="3">
    <location>
        <begin position="211"/>
        <end position="241"/>
    </location>
</feature>
<accession>U9UC62</accession>
<gene>
    <name evidence="4" type="ORF">GLOINDRAFT_94592</name>
</gene>
<dbReference type="SUPFAM" id="SSF117281">
    <property type="entry name" value="Kelch motif"/>
    <property type="match status" value="1"/>
</dbReference>
<reference evidence="4" key="1">
    <citation type="submission" date="2013-07" db="EMBL/GenBank/DDBJ databases">
        <title>The genome of an arbuscular mycorrhizal fungus provides insights into the evolution of the oldest plant symbiosis.</title>
        <authorList>
            <consortium name="DOE Joint Genome Institute"/>
            <person name="Tisserant E."/>
            <person name="Malbreil M."/>
            <person name="Kuo A."/>
            <person name="Kohler A."/>
            <person name="Symeonidi A."/>
            <person name="Balestrini R."/>
            <person name="Charron P."/>
            <person name="Duensing N."/>
            <person name="Frei-dit-Frey N."/>
            <person name="Gianinazzi-Pearson V."/>
            <person name="Gilbert B."/>
            <person name="Handa Y."/>
            <person name="Hijri M."/>
            <person name="Kaul R."/>
            <person name="Kawaguchi M."/>
            <person name="Krajinski F."/>
            <person name="Lammers P."/>
            <person name="Lapierre D."/>
            <person name="Masclaux F.G."/>
            <person name="Murat C."/>
            <person name="Morin E."/>
            <person name="Ndikumana S."/>
            <person name="Pagni M."/>
            <person name="Petitpierre D."/>
            <person name="Requena N."/>
            <person name="Rosikiewicz P."/>
            <person name="Riley R."/>
            <person name="Saito K."/>
            <person name="San Clemente H."/>
            <person name="Shapiro H."/>
            <person name="van Tuinen D."/>
            <person name="Becard G."/>
            <person name="Bonfante P."/>
            <person name="Paszkowski U."/>
            <person name="Shachar-Hill Y."/>
            <person name="Young J.P."/>
            <person name="Sanders I.R."/>
            <person name="Henrissat B."/>
            <person name="Rensing S.A."/>
            <person name="Grigoriev I.V."/>
            <person name="Corradi N."/>
            <person name="Roux C."/>
            <person name="Martin F."/>
        </authorList>
    </citation>
    <scope>NUCLEOTIDE SEQUENCE</scope>
    <source>
        <strain evidence="4">DAOM 197198</strain>
    </source>
</reference>
<keyword evidence="1" id="KW-0880">Kelch repeat</keyword>
<evidence type="ECO:0000256" key="1">
    <source>
        <dbReference type="ARBA" id="ARBA00022441"/>
    </source>
</evidence>
<sequence>MNLPTISWHAANIGKFAYDKDSIYIIGGVREVLDLVYKFDTETNTLKVPTIRGEIPPRRMGMSTIRYKENVYIFSGGMENNGITIFFNNFDVATAIGNIPGSRTGHSAVFVEDKICIYGGKYNMQEPMPVAEQIALLDTTTLTWSIPQLENTNIPKLDNTDIPKLVYHSATLIDKLMFIAFGNLTDTQVLNNNYYVFDLSTNPNIQWSKLTTDGTGNPKSPAVMTTKPKMQLPTSNDQGTSNKITYETKSKVIHDPNTVKIFYGILRKSTICSVNQQYVP</sequence>
<dbReference type="eggNOG" id="KOG0379">
    <property type="taxonomic scope" value="Eukaryota"/>
</dbReference>
<keyword evidence="2" id="KW-0677">Repeat</keyword>
<dbReference type="Pfam" id="PF24681">
    <property type="entry name" value="Kelch_KLHDC2_KLHL20_DRC7"/>
    <property type="match status" value="1"/>
</dbReference>
<evidence type="ECO:0000256" key="3">
    <source>
        <dbReference type="SAM" id="MobiDB-lite"/>
    </source>
</evidence>
<dbReference type="VEuPathDB" id="FungiDB:RhiirFUN_005399"/>
<organism evidence="4">
    <name type="scientific">Rhizophagus irregularis (strain DAOM 181602 / DAOM 197198 / MUCL 43194)</name>
    <name type="common">Arbuscular mycorrhizal fungus</name>
    <name type="synonym">Glomus intraradices</name>
    <dbReference type="NCBI Taxonomy" id="747089"/>
    <lineage>
        <taxon>Eukaryota</taxon>
        <taxon>Fungi</taxon>
        <taxon>Fungi incertae sedis</taxon>
        <taxon>Mucoromycota</taxon>
        <taxon>Glomeromycotina</taxon>
        <taxon>Glomeromycetes</taxon>
        <taxon>Glomerales</taxon>
        <taxon>Glomeraceae</taxon>
        <taxon>Rhizophagus</taxon>
    </lineage>
</organism>
<feature type="compositionally biased region" description="Polar residues" evidence="3">
    <location>
        <begin position="232"/>
        <end position="241"/>
    </location>
</feature>
<dbReference type="PANTHER" id="PTHR46093">
    <property type="entry name" value="ACYL-COA-BINDING DOMAIN-CONTAINING PROTEIN 5"/>
    <property type="match status" value="1"/>
</dbReference>
<evidence type="ECO:0000313" key="4">
    <source>
        <dbReference type="EMBL" id="ESA16148.1"/>
    </source>
</evidence>
<dbReference type="InterPro" id="IPR015915">
    <property type="entry name" value="Kelch-typ_b-propeller"/>
</dbReference>
<dbReference type="AlphaFoldDB" id="U9UC62"/>
<dbReference type="PANTHER" id="PTHR46093:SF18">
    <property type="entry name" value="FIBRONECTIN TYPE-III DOMAIN-CONTAINING PROTEIN"/>
    <property type="match status" value="1"/>
</dbReference>
<protein>
    <recommendedName>
        <fullName evidence="5">Galactose oxidase</fullName>
    </recommendedName>
</protein>
<dbReference type="Gene3D" id="2.120.10.80">
    <property type="entry name" value="Kelch-type beta propeller"/>
    <property type="match status" value="1"/>
</dbReference>
<name>U9UC62_RHIID</name>
<proteinExistence type="predicted"/>